<protein>
    <submittedName>
        <fullName evidence="2">Uncharacterized protein</fullName>
    </submittedName>
</protein>
<organism evidence="2 3">
    <name type="scientific">Nepenthes gracilis</name>
    <name type="common">Slender pitcher plant</name>
    <dbReference type="NCBI Taxonomy" id="150966"/>
    <lineage>
        <taxon>Eukaryota</taxon>
        <taxon>Viridiplantae</taxon>
        <taxon>Streptophyta</taxon>
        <taxon>Embryophyta</taxon>
        <taxon>Tracheophyta</taxon>
        <taxon>Spermatophyta</taxon>
        <taxon>Magnoliopsida</taxon>
        <taxon>eudicotyledons</taxon>
        <taxon>Gunneridae</taxon>
        <taxon>Pentapetalae</taxon>
        <taxon>Caryophyllales</taxon>
        <taxon>Nepenthaceae</taxon>
        <taxon>Nepenthes</taxon>
    </lineage>
</organism>
<evidence type="ECO:0000313" key="2">
    <source>
        <dbReference type="EMBL" id="GMH12291.1"/>
    </source>
</evidence>
<dbReference type="AlphaFoldDB" id="A0AAD3SKG3"/>
<proteinExistence type="predicted"/>
<evidence type="ECO:0000313" key="3">
    <source>
        <dbReference type="Proteomes" id="UP001279734"/>
    </source>
</evidence>
<accession>A0AAD3SKG3</accession>
<feature type="transmembrane region" description="Helical" evidence="1">
    <location>
        <begin position="6"/>
        <end position="31"/>
    </location>
</feature>
<dbReference type="InterPro" id="IPR045884">
    <property type="entry name" value="At5g59350-like"/>
</dbReference>
<keyword evidence="1" id="KW-0472">Membrane</keyword>
<dbReference type="EMBL" id="BSYO01000011">
    <property type="protein sequence ID" value="GMH12291.1"/>
    <property type="molecule type" value="Genomic_DNA"/>
</dbReference>
<dbReference type="PANTHER" id="PTHR34054:SF6">
    <property type="entry name" value="TRANSMEMBRANE PROTEIN"/>
    <property type="match status" value="1"/>
</dbReference>
<keyword evidence="3" id="KW-1185">Reference proteome</keyword>
<gene>
    <name evidence="2" type="ORF">Nepgr_014132</name>
</gene>
<dbReference type="PANTHER" id="PTHR34054">
    <property type="entry name" value="EXPRESSED PROTEIN"/>
    <property type="match status" value="1"/>
</dbReference>
<keyword evidence="1" id="KW-0812">Transmembrane</keyword>
<evidence type="ECO:0000256" key="1">
    <source>
        <dbReference type="SAM" id="Phobius"/>
    </source>
</evidence>
<dbReference type="Proteomes" id="UP001279734">
    <property type="component" value="Unassembled WGS sequence"/>
</dbReference>
<reference evidence="2" key="1">
    <citation type="submission" date="2023-05" db="EMBL/GenBank/DDBJ databases">
        <title>Nepenthes gracilis genome sequencing.</title>
        <authorList>
            <person name="Fukushima K."/>
        </authorList>
    </citation>
    <scope>NUCLEOTIDE SEQUENCE</scope>
    <source>
        <strain evidence="2">SING2019-196</strain>
    </source>
</reference>
<sequence length="332" mass="36922">MLISRGLGIVLSLVFGGLLLALVAELYYLLWWKKIRISTGRSVEDFSTLAKDLFHLFCLKKPSSINNQSSNEISTILTNTEANRHDPDIELGSSKDVLLKAFGEDVVESEITRLQNLAGTRFLFTIKEETKEDLESDDGKSKGDRSRKGSRTRSLSDLMFAVETSFLSPLSSPPLMASAALDSLHPYTRHGFNPLFESSVDAELNRLRASPPPKFKFLRDAEEKLYRRLLEEAEKLKARNCGRCQIAKAKDSQLSMAALEEAEKNQFSNYGGFRISEAKGSHNSSMAARGTVYKDASSLEVNVADNKVREINQHHQLQQQCHASSSQAVGCS</sequence>
<comment type="caution">
    <text evidence="2">The sequence shown here is derived from an EMBL/GenBank/DDBJ whole genome shotgun (WGS) entry which is preliminary data.</text>
</comment>
<keyword evidence="1" id="KW-1133">Transmembrane helix</keyword>
<name>A0AAD3SKG3_NEPGR</name>